<evidence type="ECO:0000256" key="1">
    <source>
        <dbReference type="SAM" id="MobiDB-lite"/>
    </source>
</evidence>
<name>A0A9Q3HDZ8_9BASI</name>
<accession>A0A9Q3HDZ8</accession>
<comment type="caution">
    <text evidence="3">The sequence shown here is derived from an EMBL/GenBank/DDBJ whole genome shotgun (WGS) entry which is preliminary data.</text>
</comment>
<organism evidence="3 4">
    <name type="scientific">Austropuccinia psidii MF-1</name>
    <dbReference type="NCBI Taxonomy" id="1389203"/>
    <lineage>
        <taxon>Eukaryota</taxon>
        <taxon>Fungi</taxon>
        <taxon>Dikarya</taxon>
        <taxon>Basidiomycota</taxon>
        <taxon>Pucciniomycotina</taxon>
        <taxon>Pucciniomycetes</taxon>
        <taxon>Pucciniales</taxon>
        <taxon>Sphaerophragmiaceae</taxon>
        <taxon>Austropuccinia</taxon>
    </lineage>
</organism>
<feature type="region of interest" description="Disordered" evidence="1">
    <location>
        <begin position="104"/>
        <end position="136"/>
    </location>
</feature>
<sequence>MKRWIRFMLLFNILLAVFAGLENDIFQNHLQASKITTDLFNEEESKFSSDSPTPSCQADLNTDDIFGEILKHELPLKSTHLVTWNDHTCLADYQLFQDDLISPASNENYNENHEDSSRSTHVNFSPPESPGKAQSSYLSVLSNEYSGPPKKKRRVSNRFSAQIQHEKPIPSLIESLTEPIDHLALSVCSMTMDYLLLPLQEKRDEQIRGFVMNLYDKQLKKDSPEELLVRKNVIWAFPPVKRILDSLGRLTECLWGLNLRIFHFFGSEKSNVFLSEQSKLLDWWAKEILKGDWLPFPSASSDSKYDKAKQNINLASVKVFLREDLYKKENEIICASLKHQGHGKTVIYEKDFSINKAALHILTSYYKCENVNKWNLLFGEEEFFWNFLGLVRHHYYISLQPSNIPAYRKKLGEKIFPWKQPITEGFQTSALVKNVKKITLKNLSETILRPVHESGRKIHKNAGYYLTLQKKKYIPTYPGSPSLQNVEELNLKAFETEGNHDSWEMSEKTIPLISSMQMRPSVGKIKSDKEELIKSVFLRLKDINLVHLVKETIPNQESMWLVPSEDALLDALKSLSEIIWEMHKIVLQADKISTKKNLLASNQDHLLNWWVNEIMIQKGALIRLDPNASMQQSDQVLNWTYFNTFINEYIHVKDSPKVCTITKTKRNQKSSIHRIDIFQTKVAIDVIDAYYKSKKKHSNNTKTTIMTYYKNFFSKFKRSQ</sequence>
<gene>
    <name evidence="3" type="ORF">O181_041638</name>
</gene>
<evidence type="ECO:0000313" key="3">
    <source>
        <dbReference type="EMBL" id="MBW0501923.1"/>
    </source>
</evidence>
<dbReference type="EMBL" id="AVOT02016572">
    <property type="protein sequence ID" value="MBW0501923.1"/>
    <property type="molecule type" value="Genomic_DNA"/>
</dbReference>
<evidence type="ECO:0000256" key="2">
    <source>
        <dbReference type="SAM" id="SignalP"/>
    </source>
</evidence>
<dbReference type="AlphaFoldDB" id="A0A9Q3HDZ8"/>
<dbReference type="Proteomes" id="UP000765509">
    <property type="component" value="Unassembled WGS sequence"/>
</dbReference>
<keyword evidence="4" id="KW-1185">Reference proteome</keyword>
<feature type="signal peptide" evidence="2">
    <location>
        <begin position="1"/>
        <end position="20"/>
    </location>
</feature>
<keyword evidence="2" id="KW-0732">Signal</keyword>
<proteinExistence type="predicted"/>
<reference evidence="3" key="1">
    <citation type="submission" date="2021-03" db="EMBL/GenBank/DDBJ databases">
        <title>Draft genome sequence of rust myrtle Austropuccinia psidii MF-1, a brazilian biotype.</title>
        <authorList>
            <person name="Quecine M.C."/>
            <person name="Pachon D.M.R."/>
            <person name="Bonatelli M.L."/>
            <person name="Correr F.H."/>
            <person name="Franceschini L.M."/>
            <person name="Leite T.F."/>
            <person name="Margarido G.R.A."/>
            <person name="Almeida C.A."/>
            <person name="Ferrarezi J.A."/>
            <person name="Labate C.A."/>
        </authorList>
    </citation>
    <scope>NUCLEOTIDE SEQUENCE</scope>
    <source>
        <strain evidence="3">MF-1</strain>
    </source>
</reference>
<feature type="chain" id="PRO_5040158759" evidence="2">
    <location>
        <begin position="21"/>
        <end position="720"/>
    </location>
</feature>
<evidence type="ECO:0000313" key="4">
    <source>
        <dbReference type="Proteomes" id="UP000765509"/>
    </source>
</evidence>
<protein>
    <submittedName>
        <fullName evidence="3">Uncharacterized protein</fullName>
    </submittedName>
</protein>